<dbReference type="InterPro" id="IPR036390">
    <property type="entry name" value="WH_DNA-bd_sf"/>
</dbReference>
<evidence type="ECO:0000256" key="2">
    <source>
        <dbReference type="ARBA" id="ARBA00023125"/>
    </source>
</evidence>
<dbReference type="SUPFAM" id="SSF46785">
    <property type="entry name" value="Winged helix' DNA-binding domain"/>
    <property type="match status" value="1"/>
</dbReference>
<dbReference type="RefSeq" id="WP_091499114.1">
    <property type="nucleotide sequence ID" value="NZ_FODJ01000010.1"/>
</dbReference>
<dbReference type="Gene3D" id="1.10.10.10">
    <property type="entry name" value="Winged helix-like DNA-binding domain superfamily/Winged helix DNA-binding domain"/>
    <property type="match status" value="1"/>
</dbReference>
<organism evidence="5 6">
    <name type="scientific">Amphibacillus marinus</name>
    <dbReference type="NCBI Taxonomy" id="872970"/>
    <lineage>
        <taxon>Bacteria</taxon>
        <taxon>Bacillati</taxon>
        <taxon>Bacillota</taxon>
        <taxon>Bacilli</taxon>
        <taxon>Bacillales</taxon>
        <taxon>Bacillaceae</taxon>
        <taxon>Amphibacillus</taxon>
    </lineage>
</organism>
<dbReference type="Proteomes" id="UP000199300">
    <property type="component" value="Unassembled WGS sequence"/>
</dbReference>
<dbReference type="OrthoDB" id="9799663at2"/>
<dbReference type="InterPro" id="IPR000835">
    <property type="entry name" value="HTH_MarR-typ"/>
</dbReference>
<evidence type="ECO:0000256" key="1">
    <source>
        <dbReference type="ARBA" id="ARBA00023015"/>
    </source>
</evidence>
<dbReference type="STRING" id="872970.SAMN04488134_11039"/>
<dbReference type="AlphaFoldDB" id="A0A1H8RCF3"/>
<dbReference type="GO" id="GO:0003677">
    <property type="term" value="F:DNA binding"/>
    <property type="evidence" value="ECO:0007669"/>
    <property type="project" value="UniProtKB-KW"/>
</dbReference>
<sequence length="143" mass="16943">MTKDFFFQLRLVYFALEREKNSYFEKENLTASQGDILLFLAGAKWRGNEVNQKDIETHFRLTNPTVTGLLNRLEEKGFVVRVKSEVDARQKYIHLTKNGISVLKRFKNHKEFLDEKIFKGFKKEDKADMLDKMHVILENLKNE</sequence>
<accession>A0A1H8RCF3</accession>
<gene>
    <name evidence="5" type="ORF">SAMN04488134_11039</name>
</gene>
<keyword evidence="3" id="KW-0804">Transcription</keyword>
<reference evidence="5 6" key="1">
    <citation type="submission" date="2016-10" db="EMBL/GenBank/DDBJ databases">
        <authorList>
            <person name="de Groot N.N."/>
        </authorList>
    </citation>
    <scope>NUCLEOTIDE SEQUENCE [LARGE SCALE GENOMIC DNA]</scope>
    <source>
        <strain evidence="5 6">CGMCC 1.10434</strain>
    </source>
</reference>
<dbReference type="PANTHER" id="PTHR42756:SF1">
    <property type="entry name" value="TRANSCRIPTIONAL REPRESSOR OF EMRAB OPERON"/>
    <property type="match status" value="1"/>
</dbReference>
<evidence type="ECO:0000259" key="4">
    <source>
        <dbReference type="PROSITE" id="PS50995"/>
    </source>
</evidence>
<keyword evidence="2 5" id="KW-0238">DNA-binding</keyword>
<evidence type="ECO:0000256" key="3">
    <source>
        <dbReference type="ARBA" id="ARBA00023163"/>
    </source>
</evidence>
<keyword evidence="1" id="KW-0805">Transcription regulation</keyword>
<keyword evidence="6" id="KW-1185">Reference proteome</keyword>
<proteinExistence type="predicted"/>
<protein>
    <submittedName>
        <fullName evidence="5">DNA-binding transcriptional regulator, MarR family</fullName>
    </submittedName>
</protein>
<feature type="domain" description="HTH marR-type" evidence="4">
    <location>
        <begin position="2"/>
        <end position="138"/>
    </location>
</feature>
<dbReference type="EMBL" id="FODJ01000010">
    <property type="protein sequence ID" value="SEO64081.1"/>
    <property type="molecule type" value="Genomic_DNA"/>
</dbReference>
<dbReference type="InterPro" id="IPR036388">
    <property type="entry name" value="WH-like_DNA-bd_sf"/>
</dbReference>
<dbReference type="PANTHER" id="PTHR42756">
    <property type="entry name" value="TRANSCRIPTIONAL REGULATOR, MARR"/>
    <property type="match status" value="1"/>
</dbReference>
<name>A0A1H8RCF3_9BACI</name>
<evidence type="ECO:0000313" key="5">
    <source>
        <dbReference type="EMBL" id="SEO64081.1"/>
    </source>
</evidence>
<dbReference type="GO" id="GO:0003700">
    <property type="term" value="F:DNA-binding transcription factor activity"/>
    <property type="evidence" value="ECO:0007669"/>
    <property type="project" value="InterPro"/>
</dbReference>
<dbReference type="Pfam" id="PF12802">
    <property type="entry name" value="MarR_2"/>
    <property type="match status" value="1"/>
</dbReference>
<evidence type="ECO:0000313" key="6">
    <source>
        <dbReference type="Proteomes" id="UP000199300"/>
    </source>
</evidence>
<dbReference type="SMART" id="SM00347">
    <property type="entry name" value="HTH_MARR"/>
    <property type="match status" value="1"/>
</dbReference>
<dbReference type="PROSITE" id="PS50995">
    <property type="entry name" value="HTH_MARR_2"/>
    <property type="match status" value="1"/>
</dbReference>